<dbReference type="Bgee" id="ENSELUG00000007306">
    <property type="expression patterns" value="Expressed in mesonephros and 5 other cell types or tissues"/>
</dbReference>
<evidence type="ECO:0000313" key="2">
    <source>
        <dbReference type="Ensembl" id="ENSELUP00000006428.1"/>
    </source>
</evidence>
<feature type="compositionally biased region" description="Acidic residues" evidence="1">
    <location>
        <begin position="220"/>
        <end position="247"/>
    </location>
</feature>
<dbReference type="RefSeq" id="XP_010885598.1">
    <property type="nucleotide sequence ID" value="XM_010887296.3"/>
</dbReference>
<dbReference type="PANTHER" id="PTHR21520:SF2">
    <property type="entry name" value="GLUTAMATE-RICH PROTEIN 2"/>
    <property type="match status" value="1"/>
</dbReference>
<sequence length="272" mass="29899">MSGLECYGKSSKVPQKRVVPKLFETSTHNEAVVSNPTTATPRRSLPTQAVKHPVKDSPTVRLEVFSAVGEKNISVGLAGSPVILSHDRKMKYTRKPQQSASGGTEGRVDVHPLDRTPLDTTCDPPLAEPLLPREAEREEELTKNNGDDAHDDEGQCRAPLELMAEFLKSVMEKDFVLAKKLCQMILIYEPENPEARQFIVLIQEKLQREQDKKSSKHEDEDSGDSDDNGSNSSDEDGLEDSGSDEDSAQSSESTSSTSSTSSNEEEENKLTP</sequence>
<keyword evidence="3" id="KW-1185">Reference proteome</keyword>
<feature type="compositionally biased region" description="Low complexity" evidence="1">
    <location>
        <begin position="248"/>
        <end position="262"/>
    </location>
</feature>
<gene>
    <name evidence="2" type="primary">ERICH2</name>
</gene>
<dbReference type="CTD" id="285141"/>
<reference evidence="2" key="2">
    <citation type="submission" date="2020-02" db="EMBL/GenBank/DDBJ databases">
        <title>Esox lucius (northern pike) genome, fEsoLuc1, primary haplotype.</title>
        <authorList>
            <person name="Myers G."/>
            <person name="Karagic N."/>
            <person name="Meyer A."/>
            <person name="Pippel M."/>
            <person name="Reichard M."/>
            <person name="Winkler S."/>
            <person name="Tracey A."/>
            <person name="Sims Y."/>
            <person name="Howe K."/>
            <person name="Rhie A."/>
            <person name="Formenti G."/>
            <person name="Durbin R."/>
            <person name="Fedrigo O."/>
            <person name="Jarvis E.D."/>
        </authorList>
    </citation>
    <scope>NUCLEOTIDE SEQUENCE [LARGE SCALE GENOMIC DNA]</scope>
</reference>
<reference evidence="2" key="3">
    <citation type="submission" date="2025-08" db="UniProtKB">
        <authorList>
            <consortium name="Ensembl"/>
        </authorList>
    </citation>
    <scope>IDENTIFICATION</scope>
</reference>
<reference evidence="2" key="4">
    <citation type="submission" date="2025-09" db="UniProtKB">
        <authorList>
            <consortium name="Ensembl"/>
        </authorList>
    </citation>
    <scope>IDENTIFICATION</scope>
</reference>
<feature type="compositionally biased region" description="Acidic residues" evidence="1">
    <location>
        <begin position="263"/>
        <end position="272"/>
    </location>
</feature>
<dbReference type="AlphaFoldDB" id="A0A3P8XT12"/>
<dbReference type="OMA" id="MSGLECY"/>
<accession>A0A3P8XT12</accession>
<feature type="compositionally biased region" description="Basic and acidic residues" evidence="1">
    <location>
        <begin position="208"/>
        <end position="219"/>
    </location>
</feature>
<feature type="compositionally biased region" description="Basic and acidic residues" evidence="1">
    <location>
        <begin position="106"/>
        <end position="117"/>
    </location>
</feature>
<dbReference type="GeneTree" id="ENSGT00390000017846"/>
<feature type="compositionally biased region" description="Polar residues" evidence="1">
    <location>
        <begin position="24"/>
        <end position="47"/>
    </location>
</feature>
<dbReference type="InParanoid" id="A0A3P8XT12"/>
<dbReference type="OrthoDB" id="9950633at2759"/>
<feature type="compositionally biased region" description="Basic and acidic residues" evidence="1">
    <location>
        <begin position="131"/>
        <end position="154"/>
    </location>
</feature>
<dbReference type="Proteomes" id="UP000265140">
    <property type="component" value="Chromosome 3"/>
</dbReference>
<dbReference type="STRING" id="8010.ENSELUP00000006428"/>
<evidence type="ECO:0000313" key="3">
    <source>
        <dbReference type="Proteomes" id="UP000265140"/>
    </source>
</evidence>
<dbReference type="GeneID" id="105020343"/>
<reference evidence="3" key="1">
    <citation type="journal article" date="2014" name="PLoS ONE">
        <title>The genome and linkage map of the northern pike (Esox lucius): conserved synteny revealed between the salmonid sister group and the Neoteleostei.</title>
        <authorList>
            <person name="Rondeau E.B."/>
            <person name="Minkley D.R."/>
            <person name="Leong J.S."/>
            <person name="Messmer A.M."/>
            <person name="Jantzen J.R."/>
            <person name="von Schalburg K.R."/>
            <person name="Lemon C."/>
            <person name="Bird N.H."/>
            <person name="Koop B.F."/>
        </authorList>
    </citation>
    <scope>NUCLEOTIDE SEQUENCE</scope>
</reference>
<feature type="region of interest" description="Disordered" evidence="1">
    <location>
        <begin position="22"/>
        <end position="54"/>
    </location>
</feature>
<feature type="region of interest" description="Disordered" evidence="1">
    <location>
        <begin position="208"/>
        <end position="272"/>
    </location>
</feature>
<dbReference type="PANTHER" id="PTHR21520">
    <property type="entry name" value="GLUTAMATE-RICH PROTEIN 2"/>
    <property type="match status" value="1"/>
</dbReference>
<name>A0A3P8XT12_ESOLU</name>
<dbReference type="KEGG" id="els:105020343"/>
<dbReference type="Ensembl" id="ENSELUT00000008969.3">
    <property type="protein sequence ID" value="ENSELUP00000006428.1"/>
    <property type="gene ID" value="ENSELUG00000007306.3"/>
</dbReference>
<protein>
    <recommendedName>
        <fullName evidence="4">Glutamate-rich protein 2</fullName>
    </recommendedName>
</protein>
<organism evidence="2 3">
    <name type="scientific">Esox lucius</name>
    <name type="common">Northern pike</name>
    <dbReference type="NCBI Taxonomy" id="8010"/>
    <lineage>
        <taxon>Eukaryota</taxon>
        <taxon>Metazoa</taxon>
        <taxon>Chordata</taxon>
        <taxon>Craniata</taxon>
        <taxon>Vertebrata</taxon>
        <taxon>Euteleostomi</taxon>
        <taxon>Actinopterygii</taxon>
        <taxon>Neopterygii</taxon>
        <taxon>Teleostei</taxon>
        <taxon>Protacanthopterygii</taxon>
        <taxon>Esociformes</taxon>
        <taxon>Esocidae</taxon>
        <taxon>Esox</taxon>
    </lineage>
</organism>
<dbReference type="InterPro" id="IPR026703">
    <property type="entry name" value="ERICH2"/>
</dbReference>
<evidence type="ECO:0008006" key="4">
    <source>
        <dbReference type="Google" id="ProtNLM"/>
    </source>
</evidence>
<evidence type="ECO:0000256" key="1">
    <source>
        <dbReference type="SAM" id="MobiDB-lite"/>
    </source>
</evidence>
<feature type="region of interest" description="Disordered" evidence="1">
    <location>
        <begin position="88"/>
        <end position="154"/>
    </location>
</feature>
<proteinExistence type="predicted"/>